<evidence type="ECO:0000256" key="2">
    <source>
        <dbReference type="SAM" id="MobiDB-lite"/>
    </source>
</evidence>
<sequence length="741" mass="76118">MLTTSRTKAGRWIVIRQAPLKLTVLLVAALCSAGASAGLGPISVRSNLGETFRADIPLSGVAAAEFDTVRVGLAGNETFRDLGVDYPATLSSLRFSLVRGASGAVVRVTSVKPVRDPFLRFVVEARGGTTRSVREYTVLLDPPEYRVRGGQDLALDDELPARPRAASAERAVATATPAGLLVTPGSTLYSLAARVQPPGASLDQTRAALLKLNPDAFIGGDPDRLRAGARLKVPSAARIRALSAAETRRLLAGGEPAPVPASPGGASFVPAAQGVSPPPAAAPVPATPALAPVAAASAGAAQALPVLADEALGQLEAQVAERDKSLKAAEARIAALEAKLRTLQQDAPPPAPAEAEGGGWLDAIVARLPLIGGVAAGALLLALAGLGLARRRRARQVADAGLVSPGLAGGASTVTSPVLRGATTAGAPSFMSDFTRSFGEIDAGEVDPVAEAEVYIAYGRDQQAEEILKDALARDPARHEVRLKLLEIYAAREDRESFEPVARELHLAFDGRGQQWAKAAAMGQLLDPENPLYHSGEVLATQPPDAAESFGPIDLDQELMAVAQAAPPPPSVPAATEAAPTAAEEAADPLRAALFGEDDAQPSAASSGPAPDALLDFDLDALVAAPAAETAPPAAEGKVDDKLLDFDFQLDDAPPAKAPDAAPQQDDALGDFAALFQDDAPTPMSGVSAGDDPLSTKLDLARVYLDMGDSEGAREVLTELAGEASGPLKDEAESLLAKITP</sequence>
<proteinExistence type="predicted"/>
<dbReference type="InterPro" id="IPR020012">
    <property type="entry name" value="LysM_FimV"/>
</dbReference>
<evidence type="ECO:0000256" key="1">
    <source>
        <dbReference type="SAM" id="Coils"/>
    </source>
</evidence>
<organism evidence="4 5">
    <name type="scientific">Crenobacter luteus</name>
    <dbReference type="NCBI Taxonomy" id="1452487"/>
    <lineage>
        <taxon>Bacteria</taxon>
        <taxon>Pseudomonadati</taxon>
        <taxon>Pseudomonadota</taxon>
        <taxon>Betaproteobacteria</taxon>
        <taxon>Neisseriales</taxon>
        <taxon>Neisseriaceae</taxon>
        <taxon>Crenobacter</taxon>
    </lineage>
</organism>
<keyword evidence="1" id="KW-0175">Coiled coil</keyword>
<dbReference type="InterPro" id="IPR038440">
    <property type="entry name" value="FimV_C_sf"/>
</dbReference>
<dbReference type="InterPro" id="IPR020011">
    <property type="entry name" value="FimV_C"/>
</dbReference>
<dbReference type="PROSITE" id="PS51782">
    <property type="entry name" value="LYSM"/>
    <property type="match status" value="1"/>
</dbReference>
<feature type="domain" description="LysM" evidence="3">
    <location>
        <begin position="178"/>
        <end position="233"/>
    </location>
</feature>
<feature type="compositionally biased region" description="Low complexity" evidence="2">
    <location>
        <begin position="573"/>
        <end position="585"/>
    </location>
</feature>
<dbReference type="Gene3D" id="1.20.58.2200">
    <property type="match status" value="1"/>
</dbReference>
<gene>
    <name evidence="4" type="ORF">AVW16_04475</name>
</gene>
<accession>A0A161RD39</accession>
<dbReference type="EMBL" id="LQQU01000002">
    <property type="protein sequence ID" value="KZE35278.1"/>
    <property type="molecule type" value="Genomic_DNA"/>
</dbReference>
<dbReference type="AlphaFoldDB" id="A0A161RD39"/>
<dbReference type="InterPro" id="IPR036779">
    <property type="entry name" value="LysM_dom_sf"/>
</dbReference>
<dbReference type="InterPro" id="IPR057840">
    <property type="entry name" value="FimV_N"/>
</dbReference>
<keyword evidence="5" id="KW-1185">Reference proteome</keyword>
<dbReference type="NCBIfam" id="TIGR03505">
    <property type="entry name" value="FimV_core"/>
    <property type="match status" value="1"/>
</dbReference>
<feature type="region of interest" description="Disordered" evidence="2">
    <location>
        <begin position="722"/>
        <end position="741"/>
    </location>
</feature>
<protein>
    <recommendedName>
        <fullName evidence="3">LysM domain-containing protein</fullName>
    </recommendedName>
</protein>
<reference evidence="5" key="1">
    <citation type="submission" date="2016-01" db="EMBL/GenBank/DDBJ databases">
        <title>Draft genome of Chromobacterium sp. F49.</title>
        <authorList>
            <person name="Hong K.W."/>
        </authorList>
    </citation>
    <scope>NUCLEOTIDE SEQUENCE [LARGE SCALE GENOMIC DNA]</scope>
    <source>
        <strain evidence="5">CN10</strain>
    </source>
</reference>
<dbReference type="Proteomes" id="UP000076625">
    <property type="component" value="Unassembled WGS sequence"/>
</dbReference>
<comment type="caution">
    <text evidence="4">The sequence shown here is derived from an EMBL/GenBank/DDBJ whole genome shotgun (WGS) entry which is preliminary data.</text>
</comment>
<evidence type="ECO:0000313" key="4">
    <source>
        <dbReference type="EMBL" id="KZE35278.1"/>
    </source>
</evidence>
<evidence type="ECO:0000313" key="5">
    <source>
        <dbReference type="Proteomes" id="UP000076625"/>
    </source>
</evidence>
<name>A0A161RD39_9NEIS</name>
<dbReference type="Pfam" id="PF25800">
    <property type="entry name" value="FimV_N"/>
    <property type="match status" value="1"/>
</dbReference>
<dbReference type="NCBIfam" id="TIGR03504">
    <property type="entry name" value="FimV_Cterm"/>
    <property type="match status" value="1"/>
</dbReference>
<evidence type="ECO:0000259" key="3">
    <source>
        <dbReference type="PROSITE" id="PS51782"/>
    </source>
</evidence>
<dbReference type="OrthoDB" id="5298707at2"/>
<feature type="coiled-coil region" evidence="1">
    <location>
        <begin position="312"/>
        <end position="346"/>
    </location>
</feature>
<feature type="region of interest" description="Disordered" evidence="2">
    <location>
        <begin position="565"/>
        <end position="585"/>
    </location>
</feature>
<dbReference type="STRING" id="1452487.AVW16_04475"/>
<dbReference type="Gene3D" id="3.10.350.10">
    <property type="entry name" value="LysM domain"/>
    <property type="match status" value="1"/>
</dbReference>
<dbReference type="InterPro" id="IPR018392">
    <property type="entry name" value="LysM"/>
</dbReference>